<name>A0A9D2GHD2_9FIRM</name>
<dbReference type="PANTHER" id="PTHR38462:SF1">
    <property type="entry name" value="YPRB RIBONUCLEASE H-LIKE DOMAIN-CONTAINING PROTEIN"/>
    <property type="match status" value="1"/>
</dbReference>
<sequence length="380" mass="43650">MITAEYTFCPPDTYPLERIGCPEKLLFFDIETTGFSASGSSLYLIGAASVSGGVWHLTQWFADRAGSEEEILQAFFSHLAPFDTLVHFNGDTFDIPYLEKRCEILGLSCPLKELKSWDIYKKIRPLKKLLGLESLKQKAIEQFLGIEREDRYSGGQLIEVYHRYLTSRDENLCRLLLLHNEEDLKGMPLILPILLYPDFLSGSFSPVQWELREETDIFGQKEHILEMVCQSEATLPRPFSWEHPFLPGVRFQAEENRLSLSLPLFEGELKYFYPNYKDYYYLVYEDTAIHKSVGEYVDRDARKKATAATCYTRKTGLFLPQPEPASGPVFRTDYRSGICYREFPSDPLSCPDFPDYISALITSGLGRGLRTPKKKKTISR</sequence>
<organism evidence="2 3">
    <name type="scientific">Candidatus Lachnoclostridium stercorigallinarum</name>
    <dbReference type="NCBI Taxonomy" id="2838634"/>
    <lineage>
        <taxon>Bacteria</taxon>
        <taxon>Bacillati</taxon>
        <taxon>Bacillota</taxon>
        <taxon>Clostridia</taxon>
        <taxon>Lachnospirales</taxon>
        <taxon>Lachnospiraceae</taxon>
    </lineage>
</organism>
<dbReference type="Pfam" id="PF13482">
    <property type="entry name" value="RNase_H_2"/>
    <property type="match status" value="1"/>
</dbReference>
<dbReference type="InterPro" id="IPR038720">
    <property type="entry name" value="YprB_RNase_H-like_dom"/>
</dbReference>
<dbReference type="SUPFAM" id="SSF53098">
    <property type="entry name" value="Ribonuclease H-like"/>
    <property type="match status" value="1"/>
</dbReference>
<gene>
    <name evidence="2" type="ORF">IAA17_03610</name>
</gene>
<evidence type="ECO:0000259" key="1">
    <source>
        <dbReference type="Pfam" id="PF13482"/>
    </source>
</evidence>
<protein>
    <submittedName>
        <fullName evidence="2">Ribonuclease H-like domain-containing protein</fullName>
    </submittedName>
</protein>
<feature type="domain" description="YprB ribonuclease H-like" evidence="1">
    <location>
        <begin position="26"/>
        <end position="187"/>
    </location>
</feature>
<dbReference type="PANTHER" id="PTHR38462">
    <property type="entry name" value="EXONUCLEASE-LIKE PROTEIN"/>
    <property type="match status" value="1"/>
</dbReference>
<dbReference type="InterPro" id="IPR036397">
    <property type="entry name" value="RNaseH_sf"/>
</dbReference>
<dbReference type="GO" id="GO:0003676">
    <property type="term" value="F:nucleic acid binding"/>
    <property type="evidence" value="ECO:0007669"/>
    <property type="project" value="InterPro"/>
</dbReference>
<reference evidence="2" key="2">
    <citation type="submission" date="2021-04" db="EMBL/GenBank/DDBJ databases">
        <authorList>
            <person name="Gilroy R."/>
        </authorList>
    </citation>
    <scope>NUCLEOTIDE SEQUENCE</scope>
    <source>
        <strain evidence="2">ChiBcec1-1093</strain>
    </source>
</reference>
<comment type="caution">
    <text evidence="2">The sequence shown here is derived from an EMBL/GenBank/DDBJ whole genome shotgun (WGS) entry which is preliminary data.</text>
</comment>
<accession>A0A9D2GHD2</accession>
<dbReference type="InterPro" id="IPR012337">
    <property type="entry name" value="RNaseH-like_sf"/>
</dbReference>
<dbReference type="Proteomes" id="UP000824101">
    <property type="component" value="Unassembled WGS sequence"/>
</dbReference>
<evidence type="ECO:0000313" key="2">
    <source>
        <dbReference type="EMBL" id="HIZ78852.1"/>
    </source>
</evidence>
<dbReference type="Gene3D" id="3.30.420.10">
    <property type="entry name" value="Ribonuclease H-like superfamily/Ribonuclease H"/>
    <property type="match status" value="1"/>
</dbReference>
<proteinExistence type="predicted"/>
<dbReference type="EMBL" id="DXBC01000051">
    <property type="protein sequence ID" value="HIZ78852.1"/>
    <property type="molecule type" value="Genomic_DNA"/>
</dbReference>
<dbReference type="AlphaFoldDB" id="A0A9D2GHD2"/>
<evidence type="ECO:0000313" key="3">
    <source>
        <dbReference type="Proteomes" id="UP000824101"/>
    </source>
</evidence>
<reference evidence="2" key="1">
    <citation type="journal article" date="2021" name="PeerJ">
        <title>Extensive microbial diversity within the chicken gut microbiome revealed by metagenomics and culture.</title>
        <authorList>
            <person name="Gilroy R."/>
            <person name="Ravi A."/>
            <person name="Getino M."/>
            <person name="Pursley I."/>
            <person name="Horton D.L."/>
            <person name="Alikhan N.F."/>
            <person name="Baker D."/>
            <person name="Gharbi K."/>
            <person name="Hall N."/>
            <person name="Watson M."/>
            <person name="Adriaenssens E.M."/>
            <person name="Foster-Nyarko E."/>
            <person name="Jarju S."/>
            <person name="Secka A."/>
            <person name="Antonio M."/>
            <person name="Oren A."/>
            <person name="Chaudhuri R.R."/>
            <person name="La Ragione R."/>
            <person name="Hildebrand F."/>
            <person name="Pallen M.J."/>
        </authorList>
    </citation>
    <scope>NUCLEOTIDE SEQUENCE</scope>
    <source>
        <strain evidence="2">ChiBcec1-1093</strain>
    </source>
</reference>